<dbReference type="Pfam" id="PF03176">
    <property type="entry name" value="MMPL"/>
    <property type="match status" value="2"/>
</dbReference>
<evidence type="ECO:0000259" key="8">
    <source>
        <dbReference type="PROSITE" id="PS50156"/>
    </source>
</evidence>
<dbReference type="InterPro" id="IPR004869">
    <property type="entry name" value="MMPL_dom"/>
</dbReference>
<dbReference type="Proteomes" id="UP000184699">
    <property type="component" value="Unassembled WGS sequence"/>
</dbReference>
<dbReference type="RefSeq" id="WP_074261927.1">
    <property type="nucleotide sequence ID" value="NZ_FSRJ01000006.1"/>
</dbReference>
<protein>
    <submittedName>
        <fullName evidence="9">Putative drug exporter of the RND superfamily</fullName>
    </submittedName>
</protein>
<dbReference type="PANTHER" id="PTHR33406">
    <property type="entry name" value="MEMBRANE PROTEIN MJ1562-RELATED"/>
    <property type="match status" value="1"/>
</dbReference>
<organism evidence="9 10">
    <name type="scientific">Agromyces cerinus subsp. cerinus</name>
    <dbReference type="NCBI Taxonomy" id="232089"/>
    <lineage>
        <taxon>Bacteria</taxon>
        <taxon>Bacillati</taxon>
        <taxon>Actinomycetota</taxon>
        <taxon>Actinomycetes</taxon>
        <taxon>Micrococcales</taxon>
        <taxon>Microbacteriaceae</taxon>
        <taxon>Agromyces</taxon>
    </lineage>
</organism>
<dbReference type="OrthoDB" id="7051771at2"/>
<evidence type="ECO:0000256" key="2">
    <source>
        <dbReference type="ARBA" id="ARBA00022475"/>
    </source>
</evidence>
<gene>
    <name evidence="9" type="ORF">SAMN05443544_3799</name>
</gene>
<proteinExistence type="predicted"/>
<feature type="compositionally biased region" description="Low complexity" evidence="6">
    <location>
        <begin position="839"/>
        <end position="856"/>
    </location>
</feature>
<evidence type="ECO:0000256" key="5">
    <source>
        <dbReference type="ARBA" id="ARBA00023136"/>
    </source>
</evidence>
<feature type="transmembrane region" description="Helical" evidence="7">
    <location>
        <begin position="752"/>
        <end position="773"/>
    </location>
</feature>
<dbReference type="SUPFAM" id="SSF82866">
    <property type="entry name" value="Multidrug efflux transporter AcrB transmembrane domain"/>
    <property type="match status" value="2"/>
</dbReference>
<keyword evidence="10" id="KW-1185">Reference proteome</keyword>
<dbReference type="InterPro" id="IPR050545">
    <property type="entry name" value="Mycobact_MmpL"/>
</dbReference>
<dbReference type="PRINTS" id="PR00702">
    <property type="entry name" value="ACRIFLAVINRP"/>
</dbReference>
<keyword evidence="5 7" id="KW-0472">Membrane</keyword>
<evidence type="ECO:0000256" key="3">
    <source>
        <dbReference type="ARBA" id="ARBA00022692"/>
    </source>
</evidence>
<accession>A0A1N6I9K5</accession>
<feature type="region of interest" description="Disordered" evidence="6">
    <location>
        <begin position="835"/>
        <end position="880"/>
    </location>
</feature>
<evidence type="ECO:0000256" key="4">
    <source>
        <dbReference type="ARBA" id="ARBA00022989"/>
    </source>
</evidence>
<feature type="transmembrane region" description="Helical" evidence="7">
    <location>
        <begin position="638"/>
        <end position="657"/>
    </location>
</feature>
<dbReference type="GO" id="GO:0005886">
    <property type="term" value="C:plasma membrane"/>
    <property type="evidence" value="ECO:0007669"/>
    <property type="project" value="UniProtKB-SubCell"/>
</dbReference>
<name>A0A1N6I9K5_9MICO</name>
<feature type="transmembrane region" description="Helical" evidence="7">
    <location>
        <begin position="285"/>
        <end position="308"/>
    </location>
</feature>
<dbReference type="PROSITE" id="PS50156">
    <property type="entry name" value="SSD"/>
    <property type="match status" value="1"/>
</dbReference>
<feature type="transmembrane region" description="Helical" evidence="7">
    <location>
        <begin position="664"/>
        <end position="690"/>
    </location>
</feature>
<feature type="transmembrane region" description="Helical" evidence="7">
    <location>
        <begin position="381"/>
        <end position="403"/>
    </location>
</feature>
<feature type="domain" description="SSD" evidence="8">
    <location>
        <begin position="315"/>
        <end position="440"/>
    </location>
</feature>
<dbReference type="InterPro" id="IPR000731">
    <property type="entry name" value="SSD"/>
</dbReference>
<feature type="transmembrane region" description="Helical" evidence="7">
    <location>
        <begin position="341"/>
        <end position="360"/>
    </location>
</feature>
<dbReference type="Gene3D" id="1.20.1640.10">
    <property type="entry name" value="Multidrug efflux transporter AcrB transmembrane domain"/>
    <property type="match status" value="2"/>
</dbReference>
<dbReference type="GO" id="GO:0022857">
    <property type="term" value="F:transmembrane transporter activity"/>
    <property type="evidence" value="ECO:0007669"/>
    <property type="project" value="InterPro"/>
</dbReference>
<feature type="transmembrane region" description="Helical" evidence="7">
    <location>
        <begin position="315"/>
        <end position="335"/>
    </location>
</feature>
<evidence type="ECO:0000313" key="10">
    <source>
        <dbReference type="Proteomes" id="UP000184699"/>
    </source>
</evidence>
<dbReference type="AlphaFoldDB" id="A0A1N6I9K5"/>
<evidence type="ECO:0000256" key="6">
    <source>
        <dbReference type="SAM" id="MobiDB-lite"/>
    </source>
</evidence>
<evidence type="ECO:0000256" key="1">
    <source>
        <dbReference type="ARBA" id="ARBA00004651"/>
    </source>
</evidence>
<sequence>MAELLYRIGRFSVRRGWLVLVGWLGVLALAGGAFLAFGGTLTQSMSIPGTETERVTEQLDARLDGLGGATGTVVFQTDDGEALSDAQREEISALLADIGEIDGVSGVVDPFAAASAREDQAAQLADGAAKIEAGRTELEAGQTQLDAARAQLDAGQAQLDAAIAQAKAAGAYEQSAAQFEAQQAQLDAGAAELDAQQAQLDAGAAELDASAAELEDGERLMDAAAEIRTVSTDETTAIGAVMFEDDLFSLSSELKAEVADALDGADIEGVNVDYSSEIAASIEGLIGVGEIVGVLIAALVLIIVFRALLPATLPIISSFIGVGIGVAGSLAFSGVVDMSSVTPVLGVMLGLAVGIDYALFIINRHRRQVLAGMELHESISLANGTAGNAVVFAGSTVLVALLALNVTGIPFLGIMGTVGAVCVLVAVLIAVTLTPALLGLIGVRVLSKRARAEIGHESHAAPKLVAMPTWRAVVTAVVSIVVLLVIAIPALSMRLGLPDGASESPEATTYQAYTAVSDAFGAGQNGPLLVTATLPDGVAADEVVATQADLAEWLMGVDDVVAVAPVGVSDERDFFAFQVVPSDGPSSETTEALVHELRGQSPIDGDGASAEGLDGVELGVAGGASGNIDISAKLAGVLPLYLAVVVGLSLIILILVFRSILVPLIATAGFVLSLFAAFGATVAIFQWGWFGEVFGVHNPGPVLNFAPIIVMGVLFGLAMDYQLFLVSGMREAYVHGTPARLAVVAGLRGGRAVVTAAAIIMAAVFGGFVFSHLTMVRPLGFGLAIGVLFDAFIVRMLLTPAIMHLLGPAAWWLPKWLDRLLPDVDVEGAALERSHPVHGAAGAESTTDGAGATADASTDESEDATSTAAEATGLSADRGA</sequence>
<feature type="transmembrane region" description="Helical" evidence="7">
    <location>
        <begin position="472"/>
        <end position="491"/>
    </location>
</feature>
<evidence type="ECO:0000313" key="9">
    <source>
        <dbReference type="EMBL" id="SIO28702.1"/>
    </source>
</evidence>
<keyword evidence="4 7" id="KW-1133">Transmembrane helix</keyword>
<keyword evidence="2" id="KW-1003">Cell membrane</keyword>
<evidence type="ECO:0000256" key="7">
    <source>
        <dbReference type="SAM" id="Phobius"/>
    </source>
</evidence>
<dbReference type="PANTHER" id="PTHR33406:SF13">
    <property type="entry name" value="MEMBRANE PROTEIN YDFJ"/>
    <property type="match status" value="1"/>
</dbReference>
<keyword evidence="3 7" id="KW-0812">Transmembrane</keyword>
<comment type="subcellular location">
    <subcellularLocation>
        <location evidence="1">Cell membrane</location>
        <topology evidence="1">Multi-pass membrane protein</topology>
    </subcellularLocation>
</comment>
<dbReference type="EMBL" id="FSRJ01000006">
    <property type="protein sequence ID" value="SIO28702.1"/>
    <property type="molecule type" value="Genomic_DNA"/>
</dbReference>
<dbReference type="STRING" id="232089.SAMN05443544_3799"/>
<feature type="transmembrane region" description="Helical" evidence="7">
    <location>
        <begin position="409"/>
        <end position="441"/>
    </location>
</feature>
<dbReference type="InterPro" id="IPR001036">
    <property type="entry name" value="Acrflvin-R"/>
</dbReference>
<feature type="transmembrane region" description="Helical" evidence="7">
    <location>
        <begin position="702"/>
        <end position="721"/>
    </location>
</feature>
<reference evidence="10" key="1">
    <citation type="submission" date="2016-11" db="EMBL/GenBank/DDBJ databases">
        <authorList>
            <person name="Varghese N."/>
            <person name="Submissions S."/>
        </authorList>
    </citation>
    <scope>NUCLEOTIDE SEQUENCE [LARGE SCALE GENOMIC DNA]</scope>
    <source>
        <strain evidence="10">DSM 8595</strain>
    </source>
</reference>